<dbReference type="Gene3D" id="1.25.40.20">
    <property type="entry name" value="Ankyrin repeat-containing domain"/>
    <property type="match status" value="1"/>
</dbReference>
<sequence length="513" mass="61607">MSVIEKKDRFLYRTLFYNNYIDNTFNDEELKFVIQLCKNNYQYVLDNFDRMSRHNQLFLIATAFCDLKMIKLYRKNNKLYDLVYCNSHNFTGSLFNRVFCDGNCLIFACKTNIRLDVIKYFVEECDIDVKSTDYENHNCLYYACVLNSNPKIKEYLINEQKMTLMSEGALFGYESVNNAFWHNTNVEQIKYFVEVLKLDFSKQFCFSIACQFNPSINVIKYMVEKMQVKIDSSHLIDSWCSYGFHREIIQYLLEKCTYRDLELSMTGPYYKISFKRFFKIVFRFSENYTMLHNLLSLKLEYYQDEKEAILKMIERFNPAVLDIMITDKLGIMNCFDEKYDFNIFISHINNLTLPLERPMQHPIKYIETKKRKLDKITDYTKFELLFVHNDIKYFGDKEKIYSIIDVLNNLSTFDSSEPIILEGKQSSYIINLYLDSCLTQSIDLDKIKAHDFSEFLKFIDQYPSRYISIKNLEMQIIRYIDSHNLEITQLIKSLCHRYKMKYLYLYIHNKQIS</sequence>
<evidence type="ECO:0008006" key="2">
    <source>
        <dbReference type="Google" id="ProtNLM"/>
    </source>
</evidence>
<accession>A0A3G4ZT38</accession>
<gene>
    <name evidence="1" type="ORF">Dasosvirus4_5</name>
</gene>
<name>A0A3G4ZT38_9VIRU</name>
<evidence type="ECO:0000313" key="1">
    <source>
        <dbReference type="EMBL" id="AYV77484.1"/>
    </source>
</evidence>
<dbReference type="SUPFAM" id="SSF140860">
    <property type="entry name" value="Pseudo ankyrin repeat-like"/>
    <property type="match status" value="1"/>
</dbReference>
<dbReference type="EMBL" id="MK072045">
    <property type="protein sequence ID" value="AYV77484.1"/>
    <property type="molecule type" value="Genomic_DNA"/>
</dbReference>
<reference evidence="1" key="1">
    <citation type="submission" date="2018-10" db="EMBL/GenBank/DDBJ databases">
        <title>Hidden diversity of soil giant viruses.</title>
        <authorList>
            <person name="Schulz F."/>
            <person name="Alteio L."/>
            <person name="Goudeau D."/>
            <person name="Ryan E.M."/>
            <person name="Malmstrom R.R."/>
            <person name="Blanchard J."/>
            <person name="Woyke T."/>
        </authorList>
    </citation>
    <scope>NUCLEOTIDE SEQUENCE</scope>
    <source>
        <strain evidence="1">DSV1</strain>
    </source>
</reference>
<protein>
    <recommendedName>
        <fullName evidence="2">Ankyrin repeat protein</fullName>
    </recommendedName>
</protein>
<dbReference type="InterPro" id="IPR036770">
    <property type="entry name" value="Ankyrin_rpt-contain_sf"/>
</dbReference>
<organism evidence="1">
    <name type="scientific">Dasosvirus sp</name>
    <dbReference type="NCBI Taxonomy" id="2487764"/>
    <lineage>
        <taxon>Viruses</taxon>
        <taxon>Varidnaviria</taxon>
        <taxon>Bamfordvirae</taxon>
        <taxon>Nucleocytoviricota</taxon>
        <taxon>Megaviricetes</taxon>
        <taxon>Imitervirales</taxon>
        <taxon>Mimiviridae</taxon>
        <taxon>Klosneuvirinae</taxon>
    </lineage>
</organism>
<proteinExistence type="predicted"/>